<dbReference type="PRINTS" id="PR00722">
    <property type="entry name" value="CHYMOTRYPSIN"/>
</dbReference>
<dbReference type="Gene3D" id="2.40.10.10">
    <property type="entry name" value="Trypsin-like serine proteases"/>
    <property type="match status" value="1"/>
</dbReference>
<evidence type="ECO:0000313" key="8">
    <source>
        <dbReference type="Ensembl" id="ENSPLAP00000030112.1"/>
    </source>
</evidence>
<accession>A0A3B3VYZ3</accession>
<keyword evidence="2" id="KW-0732">Signal</keyword>
<dbReference type="Proteomes" id="UP000261500">
    <property type="component" value="Unplaced"/>
</dbReference>
<dbReference type="SUPFAM" id="SSF50494">
    <property type="entry name" value="Trypsin-like serine proteases"/>
    <property type="match status" value="1"/>
</dbReference>
<dbReference type="InterPro" id="IPR001314">
    <property type="entry name" value="Peptidase_S1A"/>
</dbReference>
<sequence length="250" mass="26522">MAGQSAPLLQPLLWRISDQQPVGADCGSLLTVYLGRQSQQGSNPNEVSRTAAQIISHPNYDVQSSNNDIALLRLSAPVTFTSYISPVCLAAAGSIFSSGVNSWITGWGNIGSGVPLPSPQNLMEVEVPVVGNTQCKSSYGDSAITDNMICAGLLEGGKDSCQGDSGGPMVSKQGDRWIQSGIVSFGEGCAQPNLPGVYTRVSQYESWINSLINTNQPGFITFTSNGMDGRLSDFIKTSLLNKAEVKVKRK</sequence>
<keyword evidence="1" id="KW-0645">Protease</keyword>
<evidence type="ECO:0000256" key="2">
    <source>
        <dbReference type="ARBA" id="ARBA00022729"/>
    </source>
</evidence>
<dbReference type="GO" id="GO:0004252">
    <property type="term" value="F:serine-type endopeptidase activity"/>
    <property type="evidence" value="ECO:0007669"/>
    <property type="project" value="InterPro"/>
</dbReference>
<keyword evidence="4" id="KW-0720">Serine protease</keyword>
<dbReference type="PANTHER" id="PTHR24253">
    <property type="entry name" value="TRANSMEMBRANE PROTEASE SERINE"/>
    <property type="match status" value="1"/>
</dbReference>
<evidence type="ECO:0000256" key="4">
    <source>
        <dbReference type="ARBA" id="ARBA00022825"/>
    </source>
</evidence>
<organism evidence="8 9">
    <name type="scientific">Poecilia latipinna</name>
    <name type="common">sailfin molly</name>
    <dbReference type="NCBI Taxonomy" id="48699"/>
    <lineage>
        <taxon>Eukaryota</taxon>
        <taxon>Metazoa</taxon>
        <taxon>Chordata</taxon>
        <taxon>Craniata</taxon>
        <taxon>Vertebrata</taxon>
        <taxon>Euteleostomi</taxon>
        <taxon>Actinopterygii</taxon>
        <taxon>Neopterygii</taxon>
        <taxon>Teleostei</taxon>
        <taxon>Neoteleostei</taxon>
        <taxon>Acanthomorphata</taxon>
        <taxon>Ovalentaria</taxon>
        <taxon>Atherinomorphae</taxon>
        <taxon>Cyprinodontiformes</taxon>
        <taxon>Poeciliidae</taxon>
        <taxon>Poeciliinae</taxon>
        <taxon>Poecilia</taxon>
    </lineage>
</organism>
<reference evidence="8" key="2">
    <citation type="submission" date="2025-09" db="UniProtKB">
        <authorList>
            <consortium name="Ensembl"/>
        </authorList>
    </citation>
    <scope>IDENTIFICATION</scope>
</reference>
<keyword evidence="6" id="KW-0325">Glycoprotein</keyword>
<evidence type="ECO:0000256" key="3">
    <source>
        <dbReference type="ARBA" id="ARBA00022801"/>
    </source>
</evidence>
<protein>
    <recommendedName>
        <fullName evidence="7">Peptidase S1 domain-containing protein</fullName>
    </recommendedName>
</protein>
<dbReference type="Ensembl" id="ENSPLAT00000031153.1">
    <property type="protein sequence ID" value="ENSPLAP00000030112.1"/>
    <property type="gene ID" value="ENSPLAG00000020950.1"/>
</dbReference>
<dbReference type="GeneTree" id="ENSGT00940000163852"/>
<dbReference type="InterPro" id="IPR033116">
    <property type="entry name" value="TRYPSIN_SER"/>
</dbReference>
<keyword evidence="9" id="KW-1185">Reference proteome</keyword>
<reference evidence="8" key="1">
    <citation type="submission" date="2025-08" db="UniProtKB">
        <authorList>
            <consortium name="Ensembl"/>
        </authorList>
    </citation>
    <scope>IDENTIFICATION</scope>
</reference>
<dbReference type="SMART" id="SM00020">
    <property type="entry name" value="Tryp_SPc"/>
    <property type="match status" value="1"/>
</dbReference>
<evidence type="ECO:0000256" key="5">
    <source>
        <dbReference type="ARBA" id="ARBA00023157"/>
    </source>
</evidence>
<dbReference type="InterPro" id="IPR001254">
    <property type="entry name" value="Trypsin_dom"/>
</dbReference>
<dbReference type="AlphaFoldDB" id="A0A3B3VYZ3"/>
<evidence type="ECO:0000256" key="1">
    <source>
        <dbReference type="ARBA" id="ARBA00022670"/>
    </source>
</evidence>
<keyword evidence="5" id="KW-1015">Disulfide bond</keyword>
<keyword evidence="3" id="KW-0378">Hydrolase</keyword>
<dbReference type="GO" id="GO:0006508">
    <property type="term" value="P:proteolysis"/>
    <property type="evidence" value="ECO:0007669"/>
    <property type="project" value="UniProtKB-KW"/>
</dbReference>
<dbReference type="PROSITE" id="PS00135">
    <property type="entry name" value="TRYPSIN_SER"/>
    <property type="match status" value="1"/>
</dbReference>
<dbReference type="Pfam" id="PF00089">
    <property type="entry name" value="Trypsin"/>
    <property type="match status" value="1"/>
</dbReference>
<dbReference type="PROSITE" id="PS50240">
    <property type="entry name" value="TRYPSIN_DOM"/>
    <property type="match status" value="1"/>
</dbReference>
<proteinExistence type="predicted"/>
<feature type="domain" description="Peptidase S1" evidence="7">
    <location>
        <begin position="24"/>
        <end position="213"/>
    </location>
</feature>
<dbReference type="InterPro" id="IPR009003">
    <property type="entry name" value="Peptidase_S1_PA"/>
</dbReference>
<name>A0A3B3VYZ3_9TELE</name>
<dbReference type="InterPro" id="IPR043504">
    <property type="entry name" value="Peptidase_S1_PA_chymotrypsin"/>
</dbReference>
<dbReference type="CDD" id="cd00190">
    <property type="entry name" value="Tryp_SPc"/>
    <property type="match status" value="1"/>
</dbReference>
<dbReference type="PANTHER" id="PTHR24253:SF144">
    <property type="entry name" value="CHYMOTRYPSIN-LIKE PROTEASE CTRL-1-RELATED"/>
    <property type="match status" value="1"/>
</dbReference>
<evidence type="ECO:0000313" key="9">
    <source>
        <dbReference type="Proteomes" id="UP000261500"/>
    </source>
</evidence>
<evidence type="ECO:0000259" key="7">
    <source>
        <dbReference type="PROSITE" id="PS50240"/>
    </source>
</evidence>
<evidence type="ECO:0000256" key="6">
    <source>
        <dbReference type="ARBA" id="ARBA00023180"/>
    </source>
</evidence>